<evidence type="ECO:0000256" key="2">
    <source>
        <dbReference type="SAM" id="MobiDB-lite"/>
    </source>
</evidence>
<evidence type="ECO:0000259" key="3">
    <source>
        <dbReference type="PROSITE" id="PS50076"/>
    </source>
</evidence>
<feature type="domain" description="CSD" evidence="4">
    <location>
        <begin position="104"/>
        <end position="165"/>
    </location>
</feature>
<keyword evidence="1" id="KW-0597">Phosphoprotein</keyword>
<reference evidence="5 6" key="1">
    <citation type="submission" date="2024-02" db="EMBL/GenBank/DDBJ databases">
        <authorList>
            <person name="Chen Y."/>
            <person name="Shah S."/>
            <person name="Dougan E. K."/>
            <person name="Thang M."/>
            <person name="Chan C."/>
        </authorList>
    </citation>
    <scope>NUCLEOTIDE SEQUENCE [LARGE SCALE GENOMIC DNA]</scope>
</reference>
<evidence type="ECO:0000256" key="1">
    <source>
        <dbReference type="ARBA" id="ARBA00022553"/>
    </source>
</evidence>
<feature type="domain" description="CSD" evidence="4">
    <location>
        <begin position="187"/>
        <end position="251"/>
    </location>
</feature>
<evidence type="ECO:0000259" key="4">
    <source>
        <dbReference type="PROSITE" id="PS51857"/>
    </source>
</evidence>
<dbReference type="InterPro" id="IPR052069">
    <property type="entry name" value="Ca-reg_mRNA-binding_domain"/>
</dbReference>
<dbReference type="InterPro" id="IPR011129">
    <property type="entry name" value="CSD"/>
</dbReference>
<dbReference type="InterPro" id="IPR012340">
    <property type="entry name" value="NA-bd_OB-fold"/>
</dbReference>
<gene>
    <name evidence="5" type="ORF">SCF082_LOCUS21546</name>
</gene>
<dbReference type="Pfam" id="PF00226">
    <property type="entry name" value="DnaJ"/>
    <property type="match status" value="1"/>
</dbReference>
<organism evidence="5 6">
    <name type="scientific">Durusdinium trenchii</name>
    <dbReference type="NCBI Taxonomy" id="1381693"/>
    <lineage>
        <taxon>Eukaryota</taxon>
        <taxon>Sar</taxon>
        <taxon>Alveolata</taxon>
        <taxon>Dinophyceae</taxon>
        <taxon>Suessiales</taxon>
        <taxon>Symbiodiniaceae</taxon>
        <taxon>Durusdinium</taxon>
    </lineage>
</organism>
<keyword evidence="6" id="KW-1185">Reference proteome</keyword>
<dbReference type="InterPro" id="IPR001623">
    <property type="entry name" value="DnaJ_domain"/>
</dbReference>
<dbReference type="PROSITE" id="PS51857">
    <property type="entry name" value="CSD_2"/>
    <property type="match status" value="2"/>
</dbReference>
<evidence type="ECO:0000313" key="5">
    <source>
        <dbReference type="EMBL" id="CAK9036026.1"/>
    </source>
</evidence>
<dbReference type="SMART" id="SM00357">
    <property type="entry name" value="CSP"/>
    <property type="match status" value="2"/>
</dbReference>
<dbReference type="PANTHER" id="PTHR12962">
    <property type="entry name" value="CALCIUM-REGULATED HEAT STABLE PROTEIN CRHSP-24-RELATED"/>
    <property type="match status" value="1"/>
</dbReference>
<dbReference type="Gene3D" id="1.10.287.110">
    <property type="entry name" value="DnaJ domain"/>
    <property type="match status" value="1"/>
</dbReference>
<dbReference type="SMART" id="SM00271">
    <property type="entry name" value="DnaJ"/>
    <property type="match status" value="1"/>
</dbReference>
<dbReference type="PROSITE" id="PS50076">
    <property type="entry name" value="DNAJ_2"/>
    <property type="match status" value="1"/>
</dbReference>
<dbReference type="EMBL" id="CAXAMM010015313">
    <property type="protein sequence ID" value="CAK9036026.1"/>
    <property type="molecule type" value="Genomic_DNA"/>
</dbReference>
<protein>
    <submittedName>
        <fullName evidence="5">Uncharacterized protein</fullName>
    </submittedName>
</protein>
<feature type="region of interest" description="Disordered" evidence="2">
    <location>
        <begin position="237"/>
        <end position="256"/>
    </location>
</feature>
<dbReference type="Gene3D" id="2.40.50.140">
    <property type="entry name" value="Nucleic acid-binding proteins"/>
    <property type="match status" value="2"/>
</dbReference>
<dbReference type="SUPFAM" id="SSF46565">
    <property type="entry name" value="Chaperone J-domain"/>
    <property type="match status" value="1"/>
</dbReference>
<dbReference type="InterPro" id="IPR036869">
    <property type="entry name" value="J_dom_sf"/>
</dbReference>
<name>A0ABP0LA41_9DINO</name>
<evidence type="ECO:0000313" key="6">
    <source>
        <dbReference type="Proteomes" id="UP001642464"/>
    </source>
</evidence>
<dbReference type="InterPro" id="IPR002059">
    <property type="entry name" value="CSP_DNA-bd"/>
</dbReference>
<sequence length="336" mass="34645">MDESGARDVLGLAEAEAYNAAAVRRAYRRMALLCHPDKHLHKSGKSEEDAKQRFRDITSAKNLLLERQLPLGKSEVKRPLSARAPGAAPGHVARVMEALSARGPRGGPCKSFNGMKGWGFIDYGGQDVFVHIKDCVGGQPAPGDALTFDLEESAPGKYKAKNVSGGSAPRTQDAMMGKVTPVEGTGAYTGTVKSFNAQKGFGFIQADGMEDIFVHMKGCVGTLPNAGDVVKFDMEPSPTKPGQYQAKNVTGGTAPMSQPGMGGMGKGYGGMGMGMMGGMGCGMGAMGMMGGLKGGMMAGGGGGGGMMGPYGKGMKGKGGGYGGYGGYGWWHGMESA</sequence>
<dbReference type="Pfam" id="PF00313">
    <property type="entry name" value="CSD"/>
    <property type="match status" value="2"/>
</dbReference>
<dbReference type="CDD" id="cd04458">
    <property type="entry name" value="CSP_CDS"/>
    <property type="match status" value="2"/>
</dbReference>
<dbReference type="SUPFAM" id="SSF50249">
    <property type="entry name" value="Nucleic acid-binding proteins"/>
    <property type="match status" value="2"/>
</dbReference>
<comment type="caution">
    <text evidence="5">The sequence shown here is derived from an EMBL/GenBank/DDBJ whole genome shotgun (WGS) entry which is preliminary data.</text>
</comment>
<feature type="compositionally biased region" description="Polar residues" evidence="2">
    <location>
        <begin position="240"/>
        <end position="251"/>
    </location>
</feature>
<dbReference type="Proteomes" id="UP001642464">
    <property type="component" value="Unassembled WGS sequence"/>
</dbReference>
<proteinExistence type="predicted"/>
<accession>A0ABP0LA41</accession>
<dbReference type="PANTHER" id="PTHR12962:SF1">
    <property type="entry name" value="COLD SHOCK DOMAIN-CONTAINING PROTEIN CG9705"/>
    <property type="match status" value="1"/>
</dbReference>
<feature type="domain" description="J" evidence="3">
    <location>
        <begin position="5"/>
        <end position="69"/>
    </location>
</feature>